<protein>
    <submittedName>
        <fullName evidence="1">Uncharacterized protein</fullName>
    </submittedName>
</protein>
<dbReference type="SUPFAM" id="SSF56801">
    <property type="entry name" value="Acetyl-CoA synthetase-like"/>
    <property type="match status" value="1"/>
</dbReference>
<dbReference type="RefSeq" id="WP_171583817.1">
    <property type="nucleotide sequence ID" value="NZ_JAAVLX010000024.1"/>
</dbReference>
<dbReference type="EMBL" id="JAAVLX010000024">
    <property type="protein sequence ID" value="NOJ44636.1"/>
    <property type="molecule type" value="Genomic_DNA"/>
</dbReference>
<evidence type="ECO:0000313" key="2">
    <source>
        <dbReference type="Proteomes" id="UP000544122"/>
    </source>
</evidence>
<proteinExistence type="predicted"/>
<keyword evidence="2" id="KW-1185">Reference proteome</keyword>
<dbReference type="Gene3D" id="3.40.50.12780">
    <property type="entry name" value="N-terminal domain of ligase-like"/>
    <property type="match status" value="1"/>
</dbReference>
<gene>
    <name evidence="1" type="ORF">HCN58_35020</name>
</gene>
<dbReference type="InterPro" id="IPR042099">
    <property type="entry name" value="ANL_N_sf"/>
</dbReference>
<dbReference type="Proteomes" id="UP000544122">
    <property type="component" value="Unassembled WGS sequence"/>
</dbReference>
<sequence>MEELNRTAAPYPSKRCVHELFETQVRQAPDAMAVTYAGERLSYAISMRTRTGLHII</sequence>
<comment type="caution">
    <text evidence="1">The sequence shown here is derived from an EMBL/GenBank/DDBJ whole genome shotgun (WGS) entry which is preliminary data.</text>
</comment>
<organism evidence="1 2">
    <name type="scientific">Bradyrhizobium australiense</name>
    <dbReference type="NCBI Taxonomy" id="2721161"/>
    <lineage>
        <taxon>Bacteria</taxon>
        <taxon>Pseudomonadati</taxon>
        <taxon>Pseudomonadota</taxon>
        <taxon>Alphaproteobacteria</taxon>
        <taxon>Hyphomicrobiales</taxon>
        <taxon>Nitrobacteraceae</taxon>
        <taxon>Bradyrhizobium</taxon>
    </lineage>
</organism>
<accession>A0A7Y4GZD7</accession>
<name>A0A7Y4GZD7_9BRAD</name>
<evidence type="ECO:0000313" key="1">
    <source>
        <dbReference type="EMBL" id="NOJ44636.1"/>
    </source>
</evidence>
<reference evidence="1 2" key="1">
    <citation type="submission" date="2020-03" db="EMBL/GenBank/DDBJ databases">
        <title>Bradyrhizobium diversity isolated from nodules of Indigofera sp.</title>
        <authorList>
            <person name="Klepa M."/>
            <person name="Helene L."/>
            <person name="Hungria M."/>
        </authorList>
    </citation>
    <scope>NUCLEOTIDE SEQUENCE [LARGE SCALE GENOMIC DNA]</scope>
    <source>
        <strain evidence="1 2">WSM 1791</strain>
    </source>
</reference>
<dbReference type="AlphaFoldDB" id="A0A7Y4GZD7"/>